<dbReference type="InterPro" id="IPR000101">
    <property type="entry name" value="GGT_peptidase"/>
</dbReference>
<protein>
    <recommendedName>
        <fullName evidence="11">Glutathione hydrolase proenzyme</fullName>
        <ecNumber evidence="11">2.3.2.2</ecNumber>
        <ecNumber evidence="11">3.4.19.13</ecNumber>
    </recommendedName>
    <component>
        <recommendedName>
            <fullName evidence="11">Glutathione hydrolase large chain</fullName>
        </recommendedName>
    </component>
    <component>
        <recommendedName>
            <fullName evidence="11">Glutathione hydrolase small chain</fullName>
        </recommendedName>
    </component>
</protein>
<comment type="catalytic activity">
    <reaction evidence="2 11">
        <text>glutathione + H2O = L-cysteinylglycine + L-glutamate</text>
        <dbReference type="Rhea" id="RHEA:28807"/>
        <dbReference type="ChEBI" id="CHEBI:15377"/>
        <dbReference type="ChEBI" id="CHEBI:29985"/>
        <dbReference type="ChEBI" id="CHEBI:57925"/>
        <dbReference type="ChEBI" id="CHEBI:61694"/>
        <dbReference type="EC" id="3.4.19.13"/>
    </reaction>
</comment>
<evidence type="ECO:0000256" key="1">
    <source>
        <dbReference type="ARBA" id="ARBA00001049"/>
    </source>
</evidence>
<dbReference type="EMBL" id="QGNA01000004">
    <property type="protein sequence ID" value="PWS35999.1"/>
    <property type="molecule type" value="Genomic_DNA"/>
</dbReference>
<evidence type="ECO:0000256" key="9">
    <source>
        <dbReference type="PIRSR" id="PIRSR600101-1"/>
    </source>
</evidence>
<evidence type="ECO:0000256" key="11">
    <source>
        <dbReference type="RuleBase" id="RU368036"/>
    </source>
</evidence>
<dbReference type="InterPro" id="IPR029055">
    <property type="entry name" value="Ntn_hydrolases_N"/>
</dbReference>
<dbReference type="InterPro" id="IPR051792">
    <property type="entry name" value="GGT_bact"/>
</dbReference>
<feature type="binding site" evidence="10">
    <location>
        <position position="447"/>
    </location>
    <ligand>
        <name>L-glutamate</name>
        <dbReference type="ChEBI" id="CHEBI:29985"/>
    </ligand>
</feature>
<dbReference type="AlphaFoldDB" id="A0A317FDI3"/>
<comment type="catalytic activity">
    <reaction evidence="8 11">
        <text>an N-terminal (5-L-glutamyl)-[peptide] + an alpha-amino acid = 5-L-glutamyl amino acid + an N-terminal L-alpha-aminoacyl-[peptide]</text>
        <dbReference type="Rhea" id="RHEA:23904"/>
        <dbReference type="Rhea" id="RHEA-COMP:9780"/>
        <dbReference type="Rhea" id="RHEA-COMP:9795"/>
        <dbReference type="ChEBI" id="CHEBI:77644"/>
        <dbReference type="ChEBI" id="CHEBI:78597"/>
        <dbReference type="ChEBI" id="CHEBI:78599"/>
        <dbReference type="ChEBI" id="CHEBI:78608"/>
        <dbReference type="EC" id="2.3.2.2"/>
    </reaction>
</comment>
<dbReference type="GO" id="GO:0036374">
    <property type="term" value="F:glutathione hydrolase activity"/>
    <property type="evidence" value="ECO:0007669"/>
    <property type="project" value="UniProtKB-UniRule"/>
</dbReference>
<proteinExistence type="inferred from homology"/>
<organism evidence="13 14">
    <name type="scientific">Falsiroseomonas bella</name>
    <dbReference type="NCBI Taxonomy" id="2184016"/>
    <lineage>
        <taxon>Bacteria</taxon>
        <taxon>Pseudomonadati</taxon>
        <taxon>Pseudomonadota</taxon>
        <taxon>Alphaproteobacteria</taxon>
        <taxon>Acetobacterales</taxon>
        <taxon>Roseomonadaceae</taxon>
        <taxon>Falsiroseomonas</taxon>
    </lineage>
</organism>
<gene>
    <name evidence="13" type="primary">ggt</name>
    <name evidence="13" type="ORF">DFH01_17620</name>
</gene>
<dbReference type="UniPathway" id="UPA00204"/>
<evidence type="ECO:0000256" key="7">
    <source>
        <dbReference type="ARBA" id="ARBA00023315"/>
    </source>
</evidence>
<evidence type="ECO:0000256" key="5">
    <source>
        <dbReference type="ARBA" id="ARBA00022801"/>
    </source>
</evidence>
<comment type="similarity">
    <text evidence="3 11">Belongs to the gamma-glutamyltransferase family.</text>
</comment>
<evidence type="ECO:0000256" key="8">
    <source>
        <dbReference type="ARBA" id="ARBA00047417"/>
    </source>
</evidence>
<evidence type="ECO:0000256" key="6">
    <source>
        <dbReference type="ARBA" id="ARBA00023145"/>
    </source>
</evidence>
<dbReference type="EC" id="3.4.19.13" evidence="11"/>
<name>A0A317FDI3_9PROT</name>
<dbReference type="PRINTS" id="PR01210">
    <property type="entry name" value="GGTRANSPTASE"/>
</dbReference>
<evidence type="ECO:0000256" key="2">
    <source>
        <dbReference type="ARBA" id="ARBA00001089"/>
    </source>
</evidence>
<evidence type="ECO:0000256" key="10">
    <source>
        <dbReference type="PIRSR" id="PIRSR600101-2"/>
    </source>
</evidence>
<dbReference type="PANTHER" id="PTHR43199">
    <property type="entry name" value="GLUTATHIONE HYDROLASE"/>
    <property type="match status" value="1"/>
</dbReference>
<keyword evidence="11" id="KW-0317">Glutathione biosynthesis</keyword>
<evidence type="ECO:0000256" key="4">
    <source>
        <dbReference type="ARBA" id="ARBA00022679"/>
    </source>
</evidence>
<sequence length="564" mass="58470">MVGRNGFPLTLEKQPARGARGVVCSNHPLASAAGAEVLLAGGNAVDAAIATLFALTVVEPMMVGLTGGGVCHIRMADGAHEVLDGLSAAPAAATPDMYRPIPGSPPEERETEGKRNAVGALAVAVPAALRGWAHALARHGTWPLADVMEPAIRLAARGFRVTPYLSDCIADAAADLARDADLAARFLPGGDRLPAGAKLVQGAYAETLRAVAQEGPDLLHGGALGRLMAEHLARQDGIVTVEDLARVRTLERAPIRGTYRGFDVFGPPPPASAGVHVAQMLNVLEAMDVAGLGFGTTEALHLVAEVLKMAFADRAVATADPDFVRVPVAMLTSKDYAERRRALLDMKRARSWEADPTLAESNCTTHVTVADAAGNIVATTQTINAMFGARIAIPGTGLICNNYMHNFDPRPGLALSVAPGKRVYTSMAPTIVLQDGAPRFALGLPGGLRIFPSAFQALLNLIDHAMPLQAALEAPRIWTMGNALELEPAIPDTVAGALAAMGHTIKRVKTIGGGINGIAFEPDGSMTGAACWRADGSVAALGGGLARAGVRFSTEPNTTGQSTA</sequence>
<keyword evidence="4 11" id="KW-0808">Transferase</keyword>
<feature type="region of interest" description="Disordered" evidence="12">
    <location>
        <begin position="94"/>
        <end position="114"/>
    </location>
</feature>
<dbReference type="OrthoDB" id="9781342at2"/>
<dbReference type="GO" id="GO:0006751">
    <property type="term" value="P:glutathione catabolic process"/>
    <property type="evidence" value="ECO:0007669"/>
    <property type="project" value="UniProtKB-UniRule"/>
</dbReference>
<comment type="catalytic activity">
    <reaction evidence="1 11">
        <text>an S-substituted glutathione + H2O = an S-substituted L-cysteinylglycine + L-glutamate</text>
        <dbReference type="Rhea" id="RHEA:59468"/>
        <dbReference type="ChEBI" id="CHEBI:15377"/>
        <dbReference type="ChEBI" id="CHEBI:29985"/>
        <dbReference type="ChEBI" id="CHEBI:90779"/>
        <dbReference type="ChEBI" id="CHEBI:143103"/>
        <dbReference type="EC" id="3.4.19.13"/>
    </reaction>
</comment>
<evidence type="ECO:0000313" key="14">
    <source>
        <dbReference type="Proteomes" id="UP000245765"/>
    </source>
</evidence>
<dbReference type="SUPFAM" id="SSF56235">
    <property type="entry name" value="N-terminal nucleophile aminohydrolases (Ntn hydrolases)"/>
    <property type="match status" value="1"/>
</dbReference>
<comment type="caution">
    <text evidence="13">The sequence shown here is derived from an EMBL/GenBank/DDBJ whole genome shotgun (WGS) entry which is preliminary data.</text>
</comment>
<dbReference type="Gene3D" id="1.10.246.130">
    <property type="match status" value="1"/>
</dbReference>
<comment type="pathway">
    <text evidence="11">Sulfur metabolism; glutathione metabolism.</text>
</comment>
<dbReference type="PANTHER" id="PTHR43199:SF1">
    <property type="entry name" value="GLUTATHIONE HYDROLASE PROENZYME"/>
    <property type="match status" value="1"/>
</dbReference>
<evidence type="ECO:0000313" key="13">
    <source>
        <dbReference type="EMBL" id="PWS35999.1"/>
    </source>
</evidence>
<dbReference type="Proteomes" id="UP000245765">
    <property type="component" value="Unassembled WGS sequence"/>
</dbReference>
<dbReference type="Pfam" id="PF01019">
    <property type="entry name" value="G_glu_transpept"/>
    <property type="match status" value="1"/>
</dbReference>
<feature type="active site" description="Nucleophile" evidence="9">
    <location>
        <position position="364"/>
    </location>
</feature>
<evidence type="ECO:0000256" key="3">
    <source>
        <dbReference type="ARBA" id="ARBA00009381"/>
    </source>
</evidence>
<keyword evidence="6 11" id="KW-0865">Zymogen</keyword>
<evidence type="ECO:0000256" key="12">
    <source>
        <dbReference type="SAM" id="MobiDB-lite"/>
    </source>
</evidence>
<keyword evidence="7 11" id="KW-0012">Acyltransferase</keyword>
<dbReference type="PROSITE" id="PS00462">
    <property type="entry name" value="G_GLU_TRANSPEPTIDASE"/>
    <property type="match status" value="1"/>
</dbReference>
<dbReference type="GO" id="GO:0103068">
    <property type="term" value="F:leukotriene C4 gamma-glutamyl transferase activity"/>
    <property type="evidence" value="ECO:0007669"/>
    <property type="project" value="UniProtKB-EC"/>
</dbReference>
<keyword evidence="5 11" id="KW-0378">Hydrolase</keyword>
<comment type="subunit">
    <text evidence="11">This enzyme consists of two polypeptide chains, which are synthesized in precursor form from a single polypeptide.</text>
</comment>
<dbReference type="InterPro" id="IPR043137">
    <property type="entry name" value="GGT_ssub_C"/>
</dbReference>
<keyword evidence="14" id="KW-1185">Reference proteome</keyword>
<dbReference type="GO" id="GO:0006750">
    <property type="term" value="P:glutathione biosynthetic process"/>
    <property type="evidence" value="ECO:0007669"/>
    <property type="project" value="UniProtKB-KW"/>
</dbReference>
<accession>A0A317FDI3</accession>
<feature type="binding site" evidence="10">
    <location>
        <begin position="382"/>
        <end position="384"/>
    </location>
    <ligand>
        <name>L-glutamate</name>
        <dbReference type="ChEBI" id="CHEBI:29985"/>
    </ligand>
</feature>
<dbReference type="Gene3D" id="3.60.20.40">
    <property type="match status" value="1"/>
</dbReference>
<dbReference type="EC" id="2.3.2.2" evidence="11"/>
<comment type="PTM">
    <text evidence="11">Cleaved by autocatalysis into a large and a small subunit.</text>
</comment>
<dbReference type="NCBIfam" id="TIGR00066">
    <property type="entry name" value="g_glut_trans"/>
    <property type="match status" value="1"/>
</dbReference>
<dbReference type="InterPro" id="IPR055262">
    <property type="entry name" value="GGT_CS"/>
</dbReference>
<dbReference type="InterPro" id="IPR043138">
    <property type="entry name" value="GGT_lsub"/>
</dbReference>
<reference evidence="14" key="1">
    <citation type="submission" date="2018-05" db="EMBL/GenBank/DDBJ databases">
        <authorList>
            <person name="Du Z."/>
            <person name="Wang X."/>
        </authorList>
    </citation>
    <scope>NUCLEOTIDE SEQUENCE [LARGE SCALE GENOMIC DNA]</scope>
    <source>
        <strain evidence="14">CQN31</strain>
    </source>
</reference>
<feature type="binding site" evidence="10">
    <location>
        <begin position="425"/>
        <end position="426"/>
    </location>
    <ligand>
        <name>L-glutamate</name>
        <dbReference type="ChEBI" id="CHEBI:29985"/>
    </ligand>
</feature>